<dbReference type="NCBIfam" id="NF037970">
    <property type="entry name" value="vanZ_1"/>
    <property type="match status" value="1"/>
</dbReference>
<evidence type="ECO:0000313" key="4">
    <source>
        <dbReference type="Proteomes" id="UP000637513"/>
    </source>
</evidence>
<proteinExistence type="predicted"/>
<dbReference type="Pfam" id="PF04892">
    <property type="entry name" value="VanZ"/>
    <property type="match status" value="1"/>
</dbReference>
<reference evidence="3 4" key="1">
    <citation type="submission" date="2020-08" db="EMBL/GenBank/DDBJ databases">
        <title>Genome public.</title>
        <authorList>
            <person name="Liu C."/>
            <person name="Sun Q."/>
        </authorList>
    </citation>
    <scope>NUCLEOTIDE SEQUENCE [LARGE SCALE GENOMIC DNA]</scope>
    <source>
        <strain evidence="3 4">BX3</strain>
    </source>
</reference>
<organism evidence="3 4">
    <name type="scientific">Jutongia hominis</name>
    <dbReference type="NCBI Taxonomy" id="2763664"/>
    <lineage>
        <taxon>Bacteria</taxon>
        <taxon>Bacillati</taxon>
        <taxon>Bacillota</taxon>
        <taxon>Clostridia</taxon>
        <taxon>Lachnospirales</taxon>
        <taxon>Lachnospiraceae</taxon>
        <taxon>Jutongia</taxon>
    </lineage>
</organism>
<evidence type="ECO:0000313" key="3">
    <source>
        <dbReference type="EMBL" id="MBC8556542.1"/>
    </source>
</evidence>
<feature type="transmembrane region" description="Helical" evidence="1">
    <location>
        <begin position="72"/>
        <end position="90"/>
    </location>
</feature>
<gene>
    <name evidence="3" type="ORF">H8700_02280</name>
</gene>
<name>A0ABR7MRW2_9FIRM</name>
<dbReference type="InterPro" id="IPR016747">
    <property type="entry name" value="Phosphotransbutyrylase"/>
</dbReference>
<evidence type="ECO:0000259" key="2">
    <source>
        <dbReference type="Pfam" id="PF04892"/>
    </source>
</evidence>
<dbReference type="PIRSF" id="PIRSF019083">
    <property type="entry name" value="UCP019083_VanZ"/>
    <property type="match status" value="1"/>
</dbReference>
<evidence type="ECO:0000256" key="1">
    <source>
        <dbReference type="SAM" id="Phobius"/>
    </source>
</evidence>
<keyword evidence="4" id="KW-1185">Reference proteome</keyword>
<dbReference type="EMBL" id="JACRSW010000008">
    <property type="protein sequence ID" value="MBC8556542.1"/>
    <property type="molecule type" value="Genomic_DNA"/>
</dbReference>
<feature type="transmembrane region" description="Helical" evidence="1">
    <location>
        <begin position="5"/>
        <end position="23"/>
    </location>
</feature>
<comment type="caution">
    <text evidence="3">The sequence shown here is derived from an EMBL/GenBank/DDBJ whole genome shotgun (WGS) entry which is preliminary data.</text>
</comment>
<dbReference type="Proteomes" id="UP000637513">
    <property type="component" value="Unassembled WGS sequence"/>
</dbReference>
<sequence>MKRKIYIILTIIWMITIFCFSARNGVTSTGDSHYIGMKIGEVFVPGFDQWNSTRQLAFAQKVDFPIRKSAHAMEYALLGFLITGSFITNAKERKKQGNKVQEHKKLYLAAWIGSAFYAMTDEFHQLFVPGRSGRVADVLLDSTGAAVGVCLFLIIQMWIQHKTHSKSTANCIN</sequence>
<keyword evidence="1" id="KW-0812">Transmembrane</keyword>
<dbReference type="RefSeq" id="WP_249302754.1">
    <property type="nucleotide sequence ID" value="NZ_JACRSW010000008.1"/>
</dbReference>
<feature type="transmembrane region" description="Helical" evidence="1">
    <location>
        <begin position="106"/>
        <end position="127"/>
    </location>
</feature>
<keyword evidence="1" id="KW-0472">Membrane</keyword>
<dbReference type="InterPro" id="IPR006976">
    <property type="entry name" value="VanZ-like"/>
</dbReference>
<accession>A0ABR7MRW2</accession>
<keyword evidence="1" id="KW-1133">Transmembrane helix</keyword>
<protein>
    <submittedName>
        <fullName evidence="3">VanZ family protein</fullName>
    </submittedName>
</protein>
<feature type="domain" description="VanZ-like" evidence="2">
    <location>
        <begin position="7"/>
        <end position="155"/>
    </location>
</feature>
<feature type="transmembrane region" description="Helical" evidence="1">
    <location>
        <begin position="139"/>
        <end position="159"/>
    </location>
</feature>